<feature type="transmembrane region" description="Helical" evidence="1">
    <location>
        <begin position="115"/>
        <end position="136"/>
    </location>
</feature>
<feature type="transmembrane region" description="Helical" evidence="1">
    <location>
        <begin position="77"/>
        <end position="95"/>
    </location>
</feature>
<feature type="transmembrane region" description="Helical" evidence="1">
    <location>
        <begin position="187"/>
        <end position="210"/>
    </location>
</feature>
<reference evidence="2 3" key="1">
    <citation type="submission" date="2015-11" db="EMBL/GenBank/DDBJ databases">
        <title>Draft genome sequence of Agrobacterium sp. R89-1.</title>
        <authorList>
            <person name="Zahradnik J."/>
            <person name="Kyslikova E."/>
            <person name="Palyzova A."/>
            <person name="Kyslik P."/>
        </authorList>
    </citation>
    <scope>NUCLEOTIDE SEQUENCE [LARGE SCALE GENOMIC DNA]</scope>
    <source>
        <strain evidence="2 3">R89-1</strain>
    </source>
</reference>
<keyword evidence="1" id="KW-0812">Transmembrane</keyword>
<name>A0A135P850_9HYPH</name>
<dbReference type="AlphaFoldDB" id="A0A135P850"/>
<dbReference type="Proteomes" id="UP000070498">
    <property type="component" value="Unassembled WGS sequence"/>
</dbReference>
<keyword evidence="3" id="KW-1185">Reference proteome</keyword>
<keyword evidence="1" id="KW-0472">Membrane</keyword>
<organism evidence="2 3">
    <name type="scientific">Agrobacterium bohemicum</name>
    <dbReference type="NCBI Taxonomy" id="2052828"/>
    <lineage>
        <taxon>Bacteria</taxon>
        <taxon>Pseudomonadati</taxon>
        <taxon>Pseudomonadota</taxon>
        <taxon>Alphaproteobacteria</taxon>
        <taxon>Hyphomicrobiales</taxon>
        <taxon>Rhizobiaceae</taxon>
        <taxon>Rhizobium/Agrobacterium group</taxon>
        <taxon>Agrobacterium</taxon>
    </lineage>
</organism>
<accession>A0A135P850</accession>
<protein>
    <submittedName>
        <fullName evidence="2">Uncharacterized protein</fullName>
    </submittedName>
</protein>
<feature type="transmembrane region" description="Helical" evidence="1">
    <location>
        <begin position="216"/>
        <end position="236"/>
    </location>
</feature>
<dbReference type="STRING" id="2052828.ATO67_18315"/>
<sequence length="266" mass="30844">MSRPPRETSPQQASTGKAELELLKMQAEAMKRQAEATIEQSRSIDRQTNFSFLLKDFEKVYDVYLYSHSERSESIKMFLTLLTVPFVSLSIFGWATRINPADNTLEALIKSFPNWVFWLFLLVGAAGLVPFHRFVAAHCNSYKMMRYMNNYRLLYFQFLKDDINDLKWRSVIEKDPRHPKATLNLHWTSIFSVIVCATNTLYMCIGVYYSDGAQSSWTYIAFSVFISIILHGLIVWSEIKTADLDRLKIFHVPVDALLKNIDNEVK</sequence>
<comment type="caution">
    <text evidence="2">The sequence shown here is derived from an EMBL/GenBank/DDBJ whole genome shotgun (WGS) entry which is preliminary data.</text>
</comment>
<evidence type="ECO:0000313" key="3">
    <source>
        <dbReference type="Proteomes" id="UP000070498"/>
    </source>
</evidence>
<proteinExistence type="predicted"/>
<dbReference type="RefSeq" id="WP_067652604.1">
    <property type="nucleotide sequence ID" value="NZ_KQ961034.1"/>
</dbReference>
<gene>
    <name evidence="2" type="ORF">ATO67_18315</name>
</gene>
<dbReference type="EMBL" id="LNUW01000004">
    <property type="protein sequence ID" value="KXG87602.1"/>
    <property type="molecule type" value="Genomic_DNA"/>
</dbReference>
<evidence type="ECO:0000313" key="2">
    <source>
        <dbReference type="EMBL" id="KXG87602.1"/>
    </source>
</evidence>
<keyword evidence="1" id="KW-1133">Transmembrane helix</keyword>
<evidence type="ECO:0000256" key="1">
    <source>
        <dbReference type="SAM" id="Phobius"/>
    </source>
</evidence>